<evidence type="ECO:0000256" key="6">
    <source>
        <dbReference type="SAM" id="Phobius"/>
    </source>
</evidence>
<evidence type="ECO:0000256" key="2">
    <source>
        <dbReference type="ARBA" id="ARBA00022448"/>
    </source>
</evidence>
<feature type="transmembrane region" description="Helical" evidence="6">
    <location>
        <begin position="253"/>
        <end position="280"/>
    </location>
</feature>
<dbReference type="PROSITE" id="PS50850">
    <property type="entry name" value="MFS"/>
    <property type="match status" value="1"/>
</dbReference>
<dbReference type="GO" id="GO:0005886">
    <property type="term" value="C:plasma membrane"/>
    <property type="evidence" value="ECO:0007669"/>
    <property type="project" value="TreeGrafter"/>
</dbReference>
<dbReference type="InterPro" id="IPR011701">
    <property type="entry name" value="MFS"/>
</dbReference>
<organism evidence="8 9">
    <name type="scientific">Lichenicola cladoniae</name>
    <dbReference type="NCBI Taxonomy" id="1484109"/>
    <lineage>
        <taxon>Bacteria</taxon>
        <taxon>Pseudomonadati</taxon>
        <taxon>Pseudomonadota</taxon>
        <taxon>Alphaproteobacteria</taxon>
        <taxon>Acetobacterales</taxon>
        <taxon>Acetobacteraceae</taxon>
        <taxon>Lichenicola</taxon>
    </lineage>
</organism>
<name>A0A6M8HM03_9PROT</name>
<evidence type="ECO:0000259" key="7">
    <source>
        <dbReference type="PROSITE" id="PS50850"/>
    </source>
</evidence>
<evidence type="ECO:0000256" key="4">
    <source>
        <dbReference type="ARBA" id="ARBA00022989"/>
    </source>
</evidence>
<evidence type="ECO:0000256" key="1">
    <source>
        <dbReference type="ARBA" id="ARBA00004141"/>
    </source>
</evidence>
<evidence type="ECO:0000256" key="5">
    <source>
        <dbReference type="ARBA" id="ARBA00023136"/>
    </source>
</evidence>
<reference evidence="8 9" key="1">
    <citation type="journal article" date="2014" name="World J. Microbiol. Biotechnol.">
        <title>Biodiversity and physiological characteristics of Antarctic and Arctic lichens-associated bacteria.</title>
        <authorList>
            <person name="Lee Y.M."/>
            <person name="Kim E.H."/>
            <person name="Lee H.K."/>
            <person name="Hong S.G."/>
        </authorList>
    </citation>
    <scope>NUCLEOTIDE SEQUENCE [LARGE SCALE GENOMIC DNA]</scope>
    <source>
        <strain evidence="8 9">PAMC 26569</strain>
    </source>
</reference>
<keyword evidence="5 6" id="KW-0472">Membrane</keyword>
<feature type="transmembrane region" description="Helical" evidence="6">
    <location>
        <begin position="185"/>
        <end position="204"/>
    </location>
</feature>
<dbReference type="PANTHER" id="PTHR43791:SF36">
    <property type="entry name" value="TRANSPORTER, PUTATIVE (AFU_ORTHOLOGUE AFUA_6G08340)-RELATED"/>
    <property type="match status" value="1"/>
</dbReference>
<keyword evidence="9" id="KW-1185">Reference proteome</keyword>
<dbReference type="KEGG" id="lck:HN018_04320"/>
<dbReference type="Pfam" id="PF07690">
    <property type="entry name" value="MFS_1"/>
    <property type="match status" value="1"/>
</dbReference>
<evidence type="ECO:0000313" key="8">
    <source>
        <dbReference type="EMBL" id="QKE89362.1"/>
    </source>
</evidence>
<dbReference type="PANTHER" id="PTHR43791">
    <property type="entry name" value="PERMEASE-RELATED"/>
    <property type="match status" value="1"/>
</dbReference>
<feature type="transmembrane region" description="Helical" evidence="6">
    <location>
        <begin position="118"/>
        <end position="141"/>
    </location>
</feature>
<accession>A0A6M8HM03</accession>
<dbReference type="EMBL" id="CP053708">
    <property type="protein sequence ID" value="QKE89362.1"/>
    <property type="molecule type" value="Genomic_DNA"/>
</dbReference>
<dbReference type="GO" id="GO:0022857">
    <property type="term" value="F:transmembrane transporter activity"/>
    <property type="evidence" value="ECO:0007669"/>
    <property type="project" value="InterPro"/>
</dbReference>
<dbReference type="SUPFAM" id="SSF103473">
    <property type="entry name" value="MFS general substrate transporter"/>
    <property type="match status" value="1"/>
</dbReference>
<keyword evidence="4 6" id="KW-1133">Transmembrane helix</keyword>
<gene>
    <name evidence="8" type="ORF">HN018_04320</name>
</gene>
<evidence type="ECO:0000256" key="3">
    <source>
        <dbReference type="ARBA" id="ARBA00022692"/>
    </source>
</evidence>
<sequence length="431" mass="45714">MNGVAGGGGTIPPRDPETLTALCLRRLLPLLVVAYVVSFVDRTNIALAKSHLQTDLGISAAAYGLGAGLFFLTYALTEVPSNMVMHRVGARRWITRIMVSWGVISGLMAVVQGPTSFYVLRMLLGVAEAGLFPGVMLYLTYWFGAEHRARASGLFLLGVCLANVISGPLGGALLEMNGVLGLRGWQWLFILEAVPALVVAAVIWRRLPDRPRDAPWLTAEEAAGIERRISRQQLEAAPSHEGLGRALLGPQSLLTIGVYFCHQIAIYTVTFFLPGIIGGWGHLSPLSIGSLTALPWLASTAGAVFALRGRRTPLQARRVLVAGLLIMASGMLVASERQPALALLGFCISASMFFVVQALIFTYPASRLSGPRLAIGLAFTNSCGLLGGFTGPTIMGRIEQQTGSATGGLIAMTILLVVAAGLASRLRPVST</sequence>
<keyword evidence="3 6" id="KW-0812">Transmembrane</keyword>
<feature type="transmembrane region" description="Helical" evidence="6">
    <location>
        <begin position="407"/>
        <end position="426"/>
    </location>
</feature>
<dbReference type="InterPro" id="IPR020846">
    <property type="entry name" value="MFS_dom"/>
</dbReference>
<feature type="transmembrane region" description="Helical" evidence="6">
    <location>
        <begin position="286"/>
        <end position="307"/>
    </location>
</feature>
<dbReference type="InterPro" id="IPR036259">
    <property type="entry name" value="MFS_trans_sf"/>
</dbReference>
<dbReference type="AlphaFoldDB" id="A0A6M8HM03"/>
<comment type="subcellular location">
    <subcellularLocation>
        <location evidence="1">Membrane</location>
        <topology evidence="1">Multi-pass membrane protein</topology>
    </subcellularLocation>
</comment>
<feature type="transmembrane region" description="Helical" evidence="6">
    <location>
        <begin position="341"/>
        <end position="361"/>
    </location>
</feature>
<feature type="transmembrane region" description="Helical" evidence="6">
    <location>
        <begin position="373"/>
        <end position="395"/>
    </location>
</feature>
<keyword evidence="2" id="KW-0813">Transport</keyword>
<dbReference type="Proteomes" id="UP000500767">
    <property type="component" value="Chromosome"/>
</dbReference>
<feature type="transmembrane region" description="Helical" evidence="6">
    <location>
        <begin position="93"/>
        <end position="112"/>
    </location>
</feature>
<evidence type="ECO:0000313" key="9">
    <source>
        <dbReference type="Proteomes" id="UP000500767"/>
    </source>
</evidence>
<proteinExistence type="predicted"/>
<dbReference type="CDD" id="cd17319">
    <property type="entry name" value="MFS_ExuT_GudP_like"/>
    <property type="match status" value="1"/>
</dbReference>
<dbReference type="RefSeq" id="WP_171837488.1">
    <property type="nucleotide sequence ID" value="NZ_CP053708.1"/>
</dbReference>
<feature type="transmembrane region" description="Helical" evidence="6">
    <location>
        <begin position="153"/>
        <end position="173"/>
    </location>
</feature>
<feature type="domain" description="Major facilitator superfamily (MFS) profile" evidence="7">
    <location>
        <begin position="27"/>
        <end position="431"/>
    </location>
</feature>
<dbReference type="FunFam" id="1.20.1250.20:FF:000018">
    <property type="entry name" value="MFS transporter permease"/>
    <property type="match status" value="1"/>
</dbReference>
<feature type="transmembrane region" description="Helical" evidence="6">
    <location>
        <begin position="319"/>
        <end position="335"/>
    </location>
</feature>
<protein>
    <submittedName>
        <fullName evidence="8">MFS transporter</fullName>
    </submittedName>
</protein>
<feature type="transmembrane region" description="Helical" evidence="6">
    <location>
        <begin position="60"/>
        <end position="81"/>
    </location>
</feature>
<dbReference type="Gene3D" id="1.20.1250.20">
    <property type="entry name" value="MFS general substrate transporter like domains"/>
    <property type="match status" value="2"/>
</dbReference>